<feature type="compositionally biased region" description="Basic and acidic residues" evidence="1">
    <location>
        <begin position="112"/>
        <end position="124"/>
    </location>
</feature>
<organism evidence="2">
    <name type="scientific">Human papillomavirus</name>
    <dbReference type="NCBI Taxonomy" id="10566"/>
    <lineage>
        <taxon>Viruses</taxon>
        <taxon>Monodnaviria</taxon>
        <taxon>Shotokuvirae</taxon>
        <taxon>Cossaviricota</taxon>
        <taxon>Papovaviricetes</taxon>
        <taxon>Zurhausenvirales</taxon>
        <taxon>Papillomaviridae</taxon>
    </lineage>
</organism>
<evidence type="ECO:0000313" key="2">
    <source>
        <dbReference type="EMBL" id="AYA94058.1"/>
    </source>
</evidence>
<name>A0A385PKA9_9PAPI</name>
<accession>A0A385PKA9</accession>
<dbReference type="EMBL" id="MH777264">
    <property type="protein sequence ID" value="AYA94058.1"/>
    <property type="molecule type" value="Genomic_DNA"/>
</dbReference>
<sequence>MDCFMKIMNMLKFILCYFKKKQISIVKQDNGQLTLKMNNFPPLLVALLGGIYPPSSPTKPVGTDLPRRPPGTPVPTRRSSLLTEEERNRNRRRALALPAGPQRDDDDDEEGNKENLPPDHRRDNEEETVYQLLRKLEELIEAFLRRVSRDLQDFKQKLGTLSSS</sequence>
<proteinExistence type="predicted"/>
<reference evidence="2" key="1">
    <citation type="journal article" date="2018" name="Nat. Med.">
        <title>Expanded skin virome in DOCK8-deficient patients.</title>
        <authorList>
            <consortium name="NISC Comparative Sequencing Program"/>
            <person name="Tirosh O."/>
            <person name="Conlan S."/>
            <person name="Deming C."/>
            <person name="Lee-Lin S.Q."/>
            <person name="Huang X."/>
            <person name="Su H.C."/>
            <person name="Freeman A.F."/>
            <person name="Segre J.A."/>
            <person name="Kong H.H."/>
        </authorList>
    </citation>
    <scope>NUCLEOTIDE SEQUENCE</scope>
    <source>
        <strain evidence="2">HPV-mSK_122</strain>
    </source>
</reference>
<evidence type="ECO:0000256" key="1">
    <source>
        <dbReference type="SAM" id="MobiDB-lite"/>
    </source>
</evidence>
<feature type="region of interest" description="Disordered" evidence="1">
    <location>
        <begin position="57"/>
        <end position="127"/>
    </location>
</feature>
<protein>
    <submittedName>
        <fullName evidence="2">E4 protein</fullName>
    </submittedName>
</protein>